<evidence type="ECO:0000313" key="3">
    <source>
        <dbReference type="EMBL" id="RVW99257.1"/>
    </source>
</evidence>
<evidence type="ECO:0000259" key="1">
    <source>
        <dbReference type="Pfam" id="PF07727"/>
    </source>
</evidence>
<reference evidence="3 4" key="1">
    <citation type="journal article" date="2018" name="PLoS Genet.">
        <title>Population sequencing reveals clonal diversity and ancestral inbreeding in the grapevine cultivar Chardonnay.</title>
        <authorList>
            <person name="Roach M.J."/>
            <person name="Johnson D.L."/>
            <person name="Bohlmann J."/>
            <person name="van Vuuren H.J."/>
            <person name="Jones S.J."/>
            <person name="Pretorius I.S."/>
            <person name="Schmidt S.A."/>
            <person name="Borneman A.R."/>
        </authorList>
    </citation>
    <scope>NUCLEOTIDE SEQUENCE [LARGE SCALE GENOMIC DNA]</scope>
    <source>
        <strain evidence="4">cv. Chardonnay</strain>
        <strain evidence="3">I10V1</strain>
        <tissue evidence="3">Leaf</tissue>
    </source>
</reference>
<dbReference type="Pfam" id="PF07727">
    <property type="entry name" value="RVT_2"/>
    <property type="match status" value="1"/>
</dbReference>
<accession>A0A438IRB6</accession>
<dbReference type="Proteomes" id="UP000288805">
    <property type="component" value="Unassembled WGS sequence"/>
</dbReference>
<comment type="caution">
    <text evidence="3">The sequence shown here is derived from an EMBL/GenBank/DDBJ whole genome shotgun (WGS) entry which is preliminary data.</text>
</comment>
<dbReference type="EMBL" id="QGNW01001465">
    <property type="protein sequence ID" value="RVW40084.1"/>
    <property type="molecule type" value="Genomic_DNA"/>
</dbReference>
<protein>
    <recommendedName>
        <fullName evidence="1">Reverse transcriptase Ty1/copia-type domain-containing protein</fullName>
    </recommendedName>
</protein>
<organism evidence="3 4">
    <name type="scientific">Vitis vinifera</name>
    <name type="common">Grape</name>
    <dbReference type="NCBI Taxonomy" id="29760"/>
    <lineage>
        <taxon>Eukaryota</taxon>
        <taxon>Viridiplantae</taxon>
        <taxon>Streptophyta</taxon>
        <taxon>Embryophyta</taxon>
        <taxon>Tracheophyta</taxon>
        <taxon>Spermatophyta</taxon>
        <taxon>Magnoliopsida</taxon>
        <taxon>eudicotyledons</taxon>
        <taxon>Gunneridae</taxon>
        <taxon>Pentapetalae</taxon>
        <taxon>rosids</taxon>
        <taxon>Vitales</taxon>
        <taxon>Vitaceae</taxon>
        <taxon>Viteae</taxon>
        <taxon>Vitis</taxon>
    </lineage>
</organism>
<proteinExistence type="predicted"/>
<name>A0A438IRB6_VITVI</name>
<dbReference type="AlphaFoldDB" id="A0A438IRB6"/>
<feature type="domain" description="Reverse transcriptase Ty1/copia-type" evidence="1">
    <location>
        <begin position="18"/>
        <end position="70"/>
    </location>
</feature>
<gene>
    <name evidence="3" type="ORF">CK203_030721</name>
    <name evidence="2" type="ORF">CK203_081924</name>
</gene>
<evidence type="ECO:0000313" key="4">
    <source>
        <dbReference type="Proteomes" id="UP000288805"/>
    </source>
</evidence>
<sequence length="89" mass="10408">MEEEVYMEAPLGFDDNFEFDIKDLRRLRYFLGIEVAHSNKGIFISQQKYVLDLLKKIEMLGCKPTNTPIEQNHRLLDDKDDAVVDQGMD</sequence>
<dbReference type="EMBL" id="QGNW01000088">
    <property type="protein sequence ID" value="RVW99257.1"/>
    <property type="molecule type" value="Genomic_DNA"/>
</dbReference>
<dbReference type="InterPro" id="IPR013103">
    <property type="entry name" value="RVT_2"/>
</dbReference>
<evidence type="ECO:0000313" key="2">
    <source>
        <dbReference type="EMBL" id="RVW40084.1"/>
    </source>
</evidence>